<dbReference type="InterPro" id="IPR037475">
    <property type="entry name" value="Sos7"/>
</dbReference>
<dbReference type="InterPro" id="IPR048781">
    <property type="entry name" value="Sos7_CC"/>
</dbReference>
<dbReference type="Pfam" id="PF20882">
    <property type="entry name" value="Sos7"/>
    <property type="match status" value="1"/>
</dbReference>
<name>A0A286U5B2_9AGAM</name>
<sequence length="398" mass="44796">MASSLLPTTRTSLSSSEANVEIEKANAIISAFGKAPLAITRAQGDFENKLSELSDNDPGTSITPRQIPAHIATEVEAQLSFLRKLKFNYLEQSAKDKYIKTIVDDEAEIITVDDNEALRRGNEEKKARLKEAKDSLAMRNDQVHELALDVEQKYKAAERLRDEISRLSSEILDSRLAISRLRTTYPPDSRLSVASANSKLEEQTEQMAAYDVQVSENATRTERMKEQVQDAMREVERLRVERSAKEEEARQTRGEEEDERVGALYEWYTALIAMHRSLFSLTSTKLVAENELELSYEVPVATSRNPRPVPFTLTLLFQPNTRVLADAAVSSPSPLISNLDLDDVIGINVQANDASSSQKFPLLSVYYINIGYFVRSVAAPLIFFFNPVKLTLNFYCYL</sequence>
<feature type="domain" description="Kinetochore protein Sos7 coiled-coil" evidence="2">
    <location>
        <begin position="81"/>
        <end position="154"/>
    </location>
</feature>
<evidence type="ECO:0000313" key="3">
    <source>
        <dbReference type="EMBL" id="PAV14732.1"/>
    </source>
</evidence>
<evidence type="ECO:0000313" key="4">
    <source>
        <dbReference type="Proteomes" id="UP000217199"/>
    </source>
</evidence>
<evidence type="ECO:0000256" key="1">
    <source>
        <dbReference type="SAM" id="Coils"/>
    </source>
</evidence>
<organism evidence="3 4">
    <name type="scientific">Pyrrhoderma noxium</name>
    <dbReference type="NCBI Taxonomy" id="2282107"/>
    <lineage>
        <taxon>Eukaryota</taxon>
        <taxon>Fungi</taxon>
        <taxon>Dikarya</taxon>
        <taxon>Basidiomycota</taxon>
        <taxon>Agaricomycotina</taxon>
        <taxon>Agaricomycetes</taxon>
        <taxon>Hymenochaetales</taxon>
        <taxon>Hymenochaetaceae</taxon>
        <taxon>Pyrrhoderma</taxon>
    </lineage>
</organism>
<gene>
    <name evidence="3" type="ORF">PNOK_0981000</name>
</gene>
<evidence type="ECO:0000259" key="2">
    <source>
        <dbReference type="Pfam" id="PF20882"/>
    </source>
</evidence>
<dbReference type="GO" id="GO:0051315">
    <property type="term" value="P:attachment of mitotic spindle microtubules to kinetochore"/>
    <property type="evidence" value="ECO:0007669"/>
    <property type="project" value="TreeGrafter"/>
</dbReference>
<dbReference type="AlphaFoldDB" id="A0A286U5B2"/>
<dbReference type="PANTHER" id="PTHR37329:SF1">
    <property type="entry name" value="KINETOCHORE PROTEIN SOS7"/>
    <property type="match status" value="1"/>
</dbReference>
<comment type="caution">
    <text evidence="3">The sequence shown here is derived from an EMBL/GenBank/DDBJ whole genome shotgun (WGS) entry which is preliminary data.</text>
</comment>
<dbReference type="OrthoDB" id="18959at2759"/>
<dbReference type="InParanoid" id="A0A286U5B2"/>
<dbReference type="GO" id="GO:0034501">
    <property type="term" value="P:protein localization to kinetochore"/>
    <property type="evidence" value="ECO:0007669"/>
    <property type="project" value="InterPro"/>
</dbReference>
<dbReference type="Proteomes" id="UP000217199">
    <property type="component" value="Unassembled WGS sequence"/>
</dbReference>
<feature type="coiled-coil region" evidence="1">
    <location>
        <begin position="115"/>
        <end position="255"/>
    </location>
</feature>
<accession>A0A286U5B2</accession>
<dbReference type="EMBL" id="NBII01000012">
    <property type="protein sequence ID" value="PAV14732.1"/>
    <property type="molecule type" value="Genomic_DNA"/>
</dbReference>
<keyword evidence="1" id="KW-0175">Coiled coil</keyword>
<dbReference type="PANTHER" id="PTHR37329">
    <property type="entry name" value="KINETOCHORE PROTEIN SOS7"/>
    <property type="match status" value="1"/>
</dbReference>
<dbReference type="GO" id="GO:0000776">
    <property type="term" value="C:kinetochore"/>
    <property type="evidence" value="ECO:0007669"/>
    <property type="project" value="InterPro"/>
</dbReference>
<protein>
    <recommendedName>
        <fullName evidence="2">Kinetochore protein Sos7 coiled-coil domain-containing protein</fullName>
    </recommendedName>
</protein>
<reference evidence="3 4" key="1">
    <citation type="journal article" date="2017" name="Mol. Ecol.">
        <title>Comparative and population genomic landscape of Phellinus noxius: A hypervariable fungus causing root rot in trees.</title>
        <authorList>
            <person name="Chung C.L."/>
            <person name="Lee T.J."/>
            <person name="Akiba M."/>
            <person name="Lee H.H."/>
            <person name="Kuo T.H."/>
            <person name="Liu D."/>
            <person name="Ke H.M."/>
            <person name="Yokoi T."/>
            <person name="Roa M.B."/>
            <person name="Lu M.J."/>
            <person name="Chang Y.Y."/>
            <person name="Ann P.J."/>
            <person name="Tsai J.N."/>
            <person name="Chen C.Y."/>
            <person name="Tzean S.S."/>
            <person name="Ota Y."/>
            <person name="Hattori T."/>
            <person name="Sahashi N."/>
            <person name="Liou R.F."/>
            <person name="Kikuchi T."/>
            <person name="Tsai I.J."/>
        </authorList>
    </citation>
    <scope>NUCLEOTIDE SEQUENCE [LARGE SCALE GENOMIC DNA]</scope>
    <source>
        <strain evidence="3 4">FFPRI411160</strain>
    </source>
</reference>
<proteinExistence type="predicted"/>
<keyword evidence="4" id="KW-1185">Reference proteome</keyword>
<dbReference type="STRING" id="2282107.A0A286U5B2"/>